<accession>A0A507CBG0</accession>
<dbReference type="Proteomes" id="UP000319731">
    <property type="component" value="Unassembled WGS sequence"/>
</dbReference>
<organism evidence="1 2">
    <name type="scientific">Synchytrium microbalum</name>
    <dbReference type="NCBI Taxonomy" id="1806994"/>
    <lineage>
        <taxon>Eukaryota</taxon>
        <taxon>Fungi</taxon>
        <taxon>Fungi incertae sedis</taxon>
        <taxon>Chytridiomycota</taxon>
        <taxon>Chytridiomycota incertae sedis</taxon>
        <taxon>Chytridiomycetes</taxon>
        <taxon>Synchytriales</taxon>
        <taxon>Synchytriaceae</taxon>
        <taxon>Synchytrium</taxon>
    </lineage>
</organism>
<dbReference type="OrthoDB" id="31616at2759"/>
<gene>
    <name evidence="1" type="ORF">SmJEL517_g01319</name>
</gene>
<dbReference type="RefSeq" id="XP_031026703.1">
    <property type="nucleotide sequence ID" value="XM_031167247.1"/>
</dbReference>
<reference evidence="1 2" key="1">
    <citation type="journal article" date="2019" name="Sci. Rep.">
        <title>Comparative genomics of chytrid fungi reveal insights into the obligate biotrophic and pathogenic lifestyle of Synchytrium endobioticum.</title>
        <authorList>
            <person name="van de Vossenberg B.T.L.H."/>
            <person name="Warris S."/>
            <person name="Nguyen H.D.T."/>
            <person name="van Gent-Pelzer M.P.E."/>
            <person name="Joly D.L."/>
            <person name="van de Geest H.C."/>
            <person name="Bonants P.J.M."/>
            <person name="Smith D.S."/>
            <person name="Levesque C.A."/>
            <person name="van der Lee T.A.J."/>
        </authorList>
    </citation>
    <scope>NUCLEOTIDE SEQUENCE [LARGE SCALE GENOMIC DNA]</scope>
    <source>
        <strain evidence="1 2">JEL517</strain>
    </source>
</reference>
<dbReference type="AlphaFoldDB" id="A0A507CBG0"/>
<protein>
    <submittedName>
        <fullName evidence="1">Uncharacterized protein</fullName>
    </submittedName>
</protein>
<evidence type="ECO:0000313" key="1">
    <source>
        <dbReference type="EMBL" id="TPX36489.1"/>
    </source>
</evidence>
<evidence type="ECO:0000313" key="2">
    <source>
        <dbReference type="Proteomes" id="UP000319731"/>
    </source>
</evidence>
<proteinExistence type="predicted"/>
<name>A0A507CBG0_9FUNG</name>
<comment type="caution">
    <text evidence="1">The sequence shown here is derived from an EMBL/GenBank/DDBJ whole genome shotgun (WGS) entry which is preliminary data.</text>
</comment>
<dbReference type="EMBL" id="QEAO01000004">
    <property type="protein sequence ID" value="TPX36489.1"/>
    <property type="molecule type" value="Genomic_DNA"/>
</dbReference>
<sequence length="344" mass="39502">MFLIVYECIMARYNILKPFKPLFHLDNEPSSPDSPDSWLDFEISLEPPEKALYLTRSSEWLLQVGRESGIERQLSLLGYSHPVIKVSTESFVSRLTISDLSLLTDDEKENHENFVVKENNYLIDIMTRPYKLKYHQLNAYQSLLRLSDPLVTNERIDDQIFSPSKCAETAEFIKTQFPVRPKMTKQEWVCLQDPKAEFSQQKPRLPGQRHPGLGIGNLFFTTLNKLVAEKNFGMFFTAEHFHNAVMYSKSGAKFASPLMEGYFRALTESLKPLITQYSLSAISWGIGEGRVVDEDTGRPVVYLAQEQLAPIEENIVRYISSAQYKSIAEEAYVLGRARKLRLLE</sequence>
<keyword evidence="2" id="KW-1185">Reference proteome</keyword>
<dbReference type="GeneID" id="42002544"/>